<feature type="compositionally biased region" description="Polar residues" evidence="1">
    <location>
        <begin position="206"/>
        <end position="216"/>
    </location>
</feature>
<organism evidence="2 3">
    <name type="scientific">Planomonospora venezuelensis</name>
    <dbReference type="NCBI Taxonomy" id="1999"/>
    <lineage>
        <taxon>Bacteria</taxon>
        <taxon>Bacillati</taxon>
        <taxon>Actinomycetota</taxon>
        <taxon>Actinomycetes</taxon>
        <taxon>Streptosporangiales</taxon>
        <taxon>Streptosporangiaceae</taxon>
        <taxon>Planomonospora</taxon>
    </lineage>
</organism>
<proteinExistence type="predicted"/>
<evidence type="ECO:0000256" key="1">
    <source>
        <dbReference type="SAM" id="MobiDB-lite"/>
    </source>
</evidence>
<accession>A0A841D680</accession>
<protein>
    <recommendedName>
        <fullName evidence="4">Late embryogenesis abundant protein</fullName>
    </recommendedName>
</protein>
<evidence type="ECO:0008006" key="4">
    <source>
        <dbReference type="Google" id="ProtNLM"/>
    </source>
</evidence>
<reference evidence="2 3" key="1">
    <citation type="submission" date="2020-08" db="EMBL/GenBank/DDBJ databases">
        <title>Genomic Encyclopedia of Type Strains, Phase III (KMG-III): the genomes of soil and plant-associated and newly described type strains.</title>
        <authorList>
            <person name="Whitman W."/>
        </authorList>
    </citation>
    <scope>NUCLEOTIDE SEQUENCE [LARGE SCALE GENOMIC DNA]</scope>
    <source>
        <strain evidence="2 3">CECT 3303</strain>
    </source>
</reference>
<feature type="region of interest" description="Disordered" evidence="1">
    <location>
        <begin position="1"/>
        <end position="62"/>
    </location>
</feature>
<dbReference type="AlphaFoldDB" id="A0A841D680"/>
<name>A0A841D680_PLAVE</name>
<keyword evidence="3" id="KW-1185">Reference proteome</keyword>
<sequence>MNEYPTGMGESPGQNGELQRPAQGRSPMGEATQQAKSAAGEVAGVAREQTRMVAGQARDEARHAMDRLRDRAGEQAQYQSRRAAESIRQWADDLSSMSDAAKPDSPVSGMMHQVADGGRRAADYLEQNGLAGVVEEIQSFARRRPGVFLAGALAAGFLAGRIAKATTGTGSGTAPTPSTPPPTTPTFAPAAPAQPVAQPSPQASTTQPAESQTPSVLSGERLSGGVPTSAPRTWDGDNR</sequence>
<feature type="compositionally biased region" description="Low complexity" evidence="1">
    <location>
        <begin position="185"/>
        <end position="205"/>
    </location>
</feature>
<gene>
    <name evidence="2" type="ORF">FHS22_004678</name>
</gene>
<evidence type="ECO:0000313" key="2">
    <source>
        <dbReference type="EMBL" id="MBB5965390.1"/>
    </source>
</evidence>
<feature type="compositionally biased region" description="Low complexity" evidence="1">
    <location>
        <begin position="165"/>
        <end position="176"/>
    </location>
</feature>
<evidence type="ECO:0000313" key="3">
    <source>
        <dbReference type="Proteomes" id="UP000562352"/>
    </source>
</evidence>
<dbReference type="Proteomes" id="UP000562352">
    <property type="component" value="Unassembled WGS sequence"/>
</dbReference>
<dbReference type="RefSeq" id="WP_184944738.1">
    <property type="nucleotide sequence ID" value="NZ_BAAAWZ010000001.1"/>
</dbReference>
<feature type="region of interest" description="Disordered" evidence="1">
    <location>
        <begin position="165"/>
        <end position="239"/>
    </location>
</feature>
<dbReference type="EMBL" id="JACHJJ010000016">
    <property type="protein sequence ID" value="MBB5965390.1"/>
    <property type="molecule type" value="Genomic_DNA"/>
</dbReference>
<comment type="caution">
    <text evidence="2">The sequence shown here is derived from an EMBL/GenBank/DDBJ whole genome shotgun (WGS) entry which is preliminary data.</text>
</comment>